<dbReference type="Proteomes" id="UP000054630">
    <property type="component" value="Unassembled WGS sequence"/>
</dbReference>
<feature type="compositionally biased region" description="Basic and acidic residues" evidence="1">
    <location>
        <begin position="14"/>
        <end position="32"/>
    </location>
</feature>
<organism evidence="2 3">
    <name type="scientific">Trichinella nelsoni</name>
    <dbReference type="NCBI Taxonomy" id="6336"/>
    <lineage>
        <taxon>Eukaryota</taxon>
        <taxon>Metazoa</taxon>
        <taxon>Ecdysozoa</taxon>
        <taxon>Nematoda</taxon>
        <taxon>Enoplea</taxon>
        <taxon>Dorylaimia</taxon>
        <taxon>Trichinellida</taxon>
        <taxon>Trichinellidae</taxon>
        <taxon>Trichinella</taxon>
    </lineage>
</organism>
<reference evidence="2 3" key="1">
    <citation type="submission" date="2015-01" db="EMBL/GenBank/DDBJ databases">
        <title>Evolution of Trichinella species and genotypes.</title>
        <authorList>
            <person name="Korhonen P.K."/>
            <person name="Edoardo P."/>
            <person name="Giuseppe L.R."/>
            <person name="Gasser R.B."/>
        </authorList>
    </citation>
    <scope>NUCLEOTIDE SEQUENCE [LARGE SCALE GENOMIC DNA]</scope>
    <source>
        <strain evidence="2">ISS37</strain>
    </source>
</reference>
<feature type="compositionally biased region" description="Basic and acidic residues" evidence="1">
    <location>
        <begin position="46"/>
        <end position="61"/>
    </location>
</feature>
<dbReference type="OrthoDB" id="10433280at2759"/>
<comment type="caution">
    <text evidence="2">The sequence shown here is derived from an EMBL/GenBank/DDBJ whole genome shotgun (WGS) entry which is preliminary data.</text>
</comment>
<name>A0A0V0RMG2_9BILA</name>
<proteinExistence type="predicted"/>
<gene>
    <name evidence="2" type="ORF">T07_10723</name>
</gene>
<sequence>MSQVAGQGPLHKPLPRERRVGSQEDHNLKKFLEFAQTTHSPRPWKRGRESLRGGRSTEHPQRNPRAQNGTTVTTLRCLRLQYPSPGAAHFVKVGVRQLPAKAFSRQTSPKASTEEG</sequence>
<accession>A0A0V0RMG2</accession>
<evidence type="ECO:0000313" key="3">
    <source>
        <dbReference type="Proteomes" id="UP000054630"/>
    </source>
</evidence>
<dbReference type="AlphaFoldDB" id="A0A0V0RMG2"/>
<evidence type="ECO:0000256" key="1">
    <source>
        <dbReference type="SAM" id="MobiDB-lite"/>
    </source>
</evidence>
<feature type="region of interest" description="Disordered" evidence="1">
    <location>
        <begin position="1"/>
        <end position="72"/>
    </location>
</feature>
<protein>
    <submittedName>
        <fullName evidence="2">Uncharacterized protein</fullName>
    </submittedName>
</protein>
<keyword evidence="3" id="KW-1185">Reference proteome</keyword>
<evidence type="ECO:0000313" key="2">
    <source>
        <dbReference type="EMBL" id="KRX15681.1"/>
    </source>
</evidence>
<dbReference type="EMBL" id="JYDL01000125">
    <property type="protein sequence ID" value="KRX15681.1"/>
    <property type="molecule type" value="Genomic_DNA"/>
</dbReference>